<evidence type="ECO:0000259" key="1">
    <source>
        <dbReference type="Pfam" id="PF06985"/>
    </source>
</evidence>
<feature type="domain" description="Heterokaryon incompatibility" evidence="1">
    <location>
        <begin position="45"/>
        <end position="196"/>
    </location>
</feature>
<dbReference type="Pfam" id="PF06985">
    <property type="entry name" value="HET"/>
    <property type="match status" value="1"/>
</dbReference>
<accession>A0ABR3XIF1</accession>
<reference evidence="2 3" key="1">
    <citation type="journal article" date="2024" name="Commun. Biol.">
        <title>Comparative genomic analysis of thermophilic fungi reveals convergent evolutionary adaptations and gene losses.</title>
        <authorList>
            <person name="Steindorff A.S."/>
            <person name="Aguilar-Pontes M.V."/>
            <person name="Robinson A.J."/>
            <person name="Andreopoulos B."/>
            <person name="LaButti K."/>
            <person name="Kuo A."/>
            <person name="Mondo S."/>
            <person name="Riley R."/>
            <person name="Otillar R."/>
            <person name="Haridas S."/>
            <person name="Lipzen A."/>
            <person name="Grimwood J."/>
            <person name="Schmutz J."/>
            <person name="Clum A."/>
            <person name="Reid I.D."/>
            <person name="Moisan M.C."/>
            <person name="Butler G."/>
            <person name="Nguyen T.T.M."/>
            <person name="Dewar K."/>
            <person name="Conant G."/>
            <person name="Drula E."/>
            <person name="Henrissat B."/>
            <person name="Hansel C."/>
            <person name="Singer S."/>
            <person name="Hutchinson M.I."/>
            <person name="de Vries R.P."/>
            <person name="Natvig D.O."/>
            <person name="Powell A.J."/>
            <person name="Tsang A."/>
            <person name="Grigoriev I.V."/>
        </authorList>
    </citation>
    <scope>NUCLEOTIDE SEQUENCE [LARGE SCALE GENOMIC DNA]</scope>
    <source>
        <strain evidence="2 3">ATCC 24622</strain>
    </source>
</reference>
<protein>
    <recommendedName>
        <fullName evidence="1">Heterokaryon incompatibility domain-containing protein</fullName>
    </recommendedName>
</protein>
<evidence type="ECO:0000313" key="3">
    <source>
        <dbReference type="Proteomes" id="UP001586593"/>
    </source>
</evidence>
<proteinExistence type="predicted"/>
<dbReference type="PANTHER" id="PTHR24148">
    <property type="entry name" value="ANKYRIN REPEAT DOMAIN-CONTAINING PROTEIN 39 HOMOLOG-RELATED"/>
    <property type="match status" value="1"/>
</dbReference>
<dbReference type="Proteomes" id="UP001586593">
    <property type="component" value="Unassembled WGS sequence"/>
</dbReference>
<dbReference type="EMBL" id="JAZHXJ010000087">
    <property type="protein sequence ID" value="KAL1875733.1"/>
    <property type="molecule type" value="Genomic_DNA"/>
</dbReference>
<gene>
    <name evidence="2" type="ORF">VTK73DRAFT_9854</name>
</gene>
<evidence type="ECO:0000313" key="2">
    <source>
        <dbReference type="EMBL" id="KAL1875733.1"/>
    </source>
</evidence>
<dbReference type="InterPro" id="IPR010730">
    <property type="entry name" value="HET"/>
</dbReference>
<sequence length="653" mass="73652">MSRPLYQHQPLVGDRCIRLLRLNGGKAGSLSGELLSTAIEDAPDYDALSYVWGKPQEGCSIALGDRHLPITPNCKDALVHLAAQEADHLVWVDSVCIDQNNILERNHQVAMMADIYGKAAKTIVWLGPGNDNTDEVIAKLNFLKRHYEGVQTSDDERRKYSPPNFPTRNGYCTRTYAFIDKLFDVEWFSRVWTIQEVSLAQKVVLQMGNSSFEWDTLVGYGLPEFTETTILKGPRFEGFNLRTMLFGMRRLAGTGARDQSGRTVTEALPLTDVFFRVKGQGASDPRDKFNALYWIFQIAGLHLPPPDYAKTPEQVFVDAVSACVEKDKAPWFLYMVSGDDRLVESGNEPRRELPSWIPDLASQSTRWRGLFDLDMTLRRRSLGYNQATGAGSTIPQQQPPFSLDLDSRLLRIRGHIVGSVGEYLVKMPKRYSETELVAPSWSAAVDYIRTLRTVLSFPAVRPTLKNGTSTGEEELNIATVFAGMATTLRPGTPTEPRARVWDREWQEILRQPESELEGLPVGSFEELQKAHDTPSWRHKSVWFFEEVYQKEEGMALTGLPEFRRLVKMWFDWRVADVHQTVTARILDNSIFVCNSLLGLGPPNMEKGDFVVQLDGLHFPFAIRETAGGFHLIGPAYVHKLVPTNGESKELVLL</sequence>
<dbReference type="PANTHER" id="PTHR24148:SF73">
    <property type="entry name" value="HET DOMAIN PROTEIN (AFU_ORTHOLOGUE AFUA_8G01020)"/>
    <property type="match status" value="1"/>
</dbReference>
<dbReference type="InterPro" id="IPR052895">
    <property type="entry name" value="HetReg/Transcr_Mod"/>
</dbReference>
<name>A0ABR3XIF1_9PEZI</name>
<keyword evidence="3" id="KW-1185">Reference proteome</keyword>
<organism evidence="2 3">
    <name type="scientific">Phialemonium thermophilum</name>
    <dbReference type="NCBI Taxonomy" id="223376"/>
    <lineage>
        <taxon>Eukaryota</taxon>
        <taxon>Fungi</taxon>
        <taxon>Dikarya</taxon>
        <taxon>Ascomycota</taxon>
        <taxon>Pezizomycotina</taxon>
        <taxon>Sordariomycetes</taxon>
        <taxon>Sordariomycetidae</taxon>
        <taxon>Cephalothecales</taxon>
        <taxon>Cephalothecaceae</taxon>
        <taxon>Phialemonium</taxon>
    </lineage>
</organism>
<comment type="caution">
    <text evidence="2">The sequence shown here is derived from an EMBL/GenBank/DDBJ whole genome shotgun (WGS) entry which is preliminary data.</text>
</comment>